<comment type="caution">
    <text evidence="3">The sequence shown here is derived from an EMBL/GenBank/DDBJ whole genome shotgun (WGS) entry which is preliminary data.</text>
</comment>
<keyword evidence="2" id="KW-1133">Transmembrane helix</keyword>
<feature type="region of interest" description="Disordered" evidence="1">
    <location>
        <begin position="22"/>
        <end position="41"/>
    </location>
</feature>
<feature type="transmembrane region" description="Helical" evidence="2">
    <location>
        <begin position="213"/>
        <end position="233"/>
    </location>
</feature>
<evidence type="ECO:0008006" key="5">
    <source>
        <dbReference type="Google" id="ProtNLM"/>
    </source>
</evidence>
<evidence type="ECO:0000313" key="4">
    <source>
        <dbReference type="Proteomes" id="UP000738349"/>
    </source>
</evidence>
<keyword evidence="2" id="KW-0812">Transmembrane</keyword>
<reference evidence="3" key="1">
    <citation type="journal article" date="2021" name="Nat. Commun.">
        <title>Genetic determinants of endophytism in the Arabidopsis root mycobiome.</title>
        <authorList>
            <person name="Mesny F."/>
            <person name="Miyauchi S."/>
            <person name="Thiergart T."/>
            <person name="Pickel B."/>
            <person name="Atanasova L."/>
            <person name="Karlsson M."/>
            <person name="Huettel B."/>
            <person name="Barry K.W."/>
            <person name="Haridas S."/>
            <person name="Chen C."/>
            <person name="Bauer D."/>
            <person name="Andreopoulos W."/>
            <person name="Pangilinan J."/>
            <person name="LaButti K."/>
            <person name="Riley R."/>
            <person name="Lipzen A."/>
            <person name="Clum A."/>
            <person name="Drula E."/>
            <person name="Henrissat B."/>
            <person name="Kohler A."/>
            <person name="Grigoriev I.V."/>
            <person name="Martin F.M."/>
            <person name="Hacquard S."/>
        </authorList>
    </citation>
    <scope>NUCLEOTIDE SEQUENCE</scope>
    <source>
        <strain evidence="3">MPI-CAGE-AT-0147</strain>
    </source>
</reference>
<dbReference type="OrthoDB" id="10670244at2759"/>
<proteinExistence type="predicted"/>
<sequence>MHSDTTSFNSHSCRHQIYTPAQSHPLLPSSKGHVRGGSRKTDAPGGMSYVIGSHLLYQLFFSDLISLYTTELSARRSTIDGKFWDLLYFSFFTHSSSSDVPGGPLSGPFRPPFAFSLDMAVPFASRARAAGTHFSHDSTCLRSRPTTAETWQGVASNFHPNRAVQQREGESQGKSNATKNTFGFLFSCGVMEGYYKTGNGWEKVSISAPAYRLGGLCVLFSLLVVTVFFFFCLPQSPCLAFTAGCFPCLFPHLYFLFLGWVGWPAAKPSRGSAWLWSRMFYQRRDSLPVPCTV</sequence>
<organism evidence="3 4">
    <name type="scientific">Dactylonectria macrodidyma</name>
    <dbReference type="NCBI Taxonomy" id="307937"/>
    <lineage>
        <taxon>Eukaryota</taxon>
        <taxon>Fungi</taxon>
        <taxon>Dikarya</taxon>
        <taxon>Ascomycota</taxon>
        <taxon>Pezizomycotina</taxon>
        <taxon>Sordariomycetes</taxon>
        <taxon>Hypocreomycetidae</taxon>
        <taxon>Hypocreales</taxon>
        <taxon>Nectriaceae</taxon>
        <taxon>Dactylonectria</taxon>
    </lineage>
</organism>
<evidence type="ECO:0000256" key="2">
    <source>
        <dbReference type="SAM" id="Phobius"/>
    </source>
</evidence>
<protein>
    <recommendedName>
        <fullName evidence="5">Transmembrane protein</fullName>
    </recommendedName>
</protein>
<dbReference type="EMBL" id="JAGMUV010000005">
    <property type="protein sequence ID" value="KAH7156771.1"/>
    <property type="molecule type" value="Genomic_DNA"/>
</dbReference>
<dbReference type="Proteomes" id="UP000738349">
    <property type="component" value="Unassembled WGS sequence"/>
</dbReference>
<accession>A0A9P9FAB6</accession>
<dbReference type="AlphaFoldDB" id="A0A9P9FAB6"/>
<evidence type="ECO:0000256" key="1">
    <source>
        <dbReference type="SAM" id="MobiDB-lite"/>
    </source>
</evidence>
<evidence type="ECO:0000313" key="3">
    <source>
        <dbReference type="EMBL" id="KAH7156771.1"/>
    </source>
</evidence>
<keyword evidence="2" id="KW-0472">Membrane</keyword>
<feature type="transmembrane region" description="Helical" evidence="2">
    <location>
        <begin position="239"/>
        <end position="263"/>
    </location>
</feature>
<name>A0A9P9FAB6_9HYPO</name>
<gene>
    <name evidence="3" type="ORF">EDB81DRAFT_399264</name>
</gene>
<keyword evidence="4" id="KW-1185">Reference proteome</keyword>